<protein>
    <recommendedName>
        <fullName evidence="4">Glycosyltransferase RgtA/B/C/D-like domain-containing protein</fullName>
    </recommendedName>
</protein>
<feature type="transmembrane region" description="Helical" evidence="1">
    <location>
        <begin position="317"/>
        <end position="339"/>
    </location>
</feature>
<feature type="transmembrane region" description="Helical" evidence="1">
    <location>
        <begin position="172"/>
        <end position="200"/>
    </location>
</feature>
<feature type="transmembrane region" description="Helical" evidence="1">
    <location>
        <begin position="83"/>
        <end position="100"/>
    </location>
</feature>
<keyword evidence="1" id="KW-0472">Membrane</keyword>
<gene>
    <name evidence="2" type="ordered locus">Svir_01280</name>
</gene>
<organism evidence="2 3">
    <name type="scientific">Saccharomonospora viridis (strain ATCC 15386 / DSM 43017 / JCM 3036 / CCUG 5913 / NBRC 12207 / NCIMB 9602 / P101)</name>
    <name type="common">Thermoactinomyces viridis</name>
    <dbReference type="NCBI Taxonomy" id="471857"/>
    <lineage>
        <taxon>Bacteria</taxon>
        <taxon>Bacillati</taxon>
        <taxon>Actinomycetota</taxon>
        <taxon>Actinomycetes</taxon>
        <taxon>Pseudonocardiales</taxon>
        <taxon>Pseudonocardiaceae</taxon>
        <taxon>Saccharomonospora</taxon>
    </lineage>
</organism>
<dbReference type="KEGG" id="svi:Svir_01280"/>
<evidence type="ECO:0000313" key="2">
    <source>
        <dbReference type="EMBL" id="ACU95216.1"/>
    </source>
</evidence>
<feature type="transmembrane region" description="Helical" evidence="1">
    <location>
        <begin position="107"/>
        <end position="126"/>
    </location>
</feature>
<dbReference type="EMBL" id="CP001683">
    <property type="protein sequence ID" value="ACU95216.1"/>
    <property type="molecule type" value="Genomic_DNA"/>
</dbReference>
<evidence type="ECO:0000256" key="1">
    <source>
        <dbReference type="SAM" id="Phobius"/>
    </source>
</evidence>
<evidence type="ECO:0008006" key="4">
    <source>
        <dbReference type="Google" id="ProtNLM"/>
    </source>
</evidence>
<keyword evidence="1" id="KW-0812">Transmembrane</keyword>
<feature type="transmembrane region" description="Helical" evidence="1">
    <location>
        <begin position="279"/>
        <end position="301"/>
    </location>
</feature>
<proteinExistence type="predicted"/>
<feature type="transmembrane region" description="Helical" evidence="1">
    <location>
        <begin position="345"/>
        <end position="370"/>
    </location>
</feature>
<feature type="transmembrane region" description="Helical" evidence="1">
    <location>
        <begin position="391"/>
        <end position="409"/>
    </location>
</feature>
<dbReference type="AlphaFoldDB" id="C7MSA3"/>
<feature type="transmembrane region" description="Helical" evidence="1">
    <location>
        <begin position="231"/>
        <end position="248"/>
    </location>
</feature>
<dbReference type="RefSeq" id="WP_012795649.1">
    <property type="nucleotide sequence ID" value="NC_013159.1"/>
</dbReference>
<accession>C7MSA3</accession>
<sequence>MVLTAVTVGLWLVLAVVVFTCWSRINRERSWRYTALGLALLLSLSHQLLYPPVTGDVYVTLRYARNLVEGYGPVYNPGEYVEGYVNFLWLSLVTVPGMVFDDPDVSVAAAVVLGVACVLGCVLLAYRLTNRIVRLARPEGADLPGLGVVAAILTAGVSSLAAYGVSGVETPLFVLLVLTAGLAFTVNRAVVSGVAVAMAIMTRPEGVVLALVGLVWFAVGAVRGRNTVSAVLAYLLGGGVLLVPWTVWRLTVYEHLLPNALLPRLSGPWQQRFAGGWDYLAEFVLAYQGFVALAVAALALLSTRRGVPERVARARSMVWLLFGLAVSHAAGVVAMGGGWLPAWRLLAPVPVLLAVAGTAAYGLFAATSPVKDPPEPLGLARREPLVRRRTVPVVALALCGLSLGVTLGHPRASSAMHELRESADQLAEIGGWLDETLPAGTVISSHNMGTLAYAAGPSLVVVDVFGRTDEHIGREGEPLRMGSSGVYVTRDFDYVVNERSPVVAVEGPGYTTGQRCEINPVYAGLYEVASFRREGTPYWVSVYVRRVFATHLVELLDAHPDYSYVSCERSEHVPVG</sequence>
<dbReference type="eggNOG" id="COG1807">
    <property type="taxonomic scope" value="Bacteria"/>
</dbReference>
<reference evidence="2 3" key="1">
    <citation type="journal article" date="2009" name="Stand. Genomic Sci.">
        <title>Complete genome sequence of Saccharomonospora viridis type strain (P101).</title>
        <authorList>
            <person name="Pati A."/>
            <person name="Sikorski J."/>
            <person name="Nolan M."/>
            <person name="Lapidus A."/>
            <person name="Copeland A."/>
            <person name="Glavina Del Rio T."/>
            <person name="Lucas S."/>
            <person name="Chen F."/>
            <person name="Tice H."/>
            <person name="Pitluck S."/>
            <person name="Cheng J.F."/>
            <person name="Chertkov O."/>
            <person name="Brettin T."/>
            <person name="Han C."/>
            <person name="Detter J.C."/>
            <person name="Kuske C."/>
            <person name="Bruce D."/>
            <person name="Goodwin L."/>
            <person name="Chain P."/>
            <person name="D'haeseleer P."/>
            <person name="Chen A."/>
            <person name="Palaniappan K."/>
            <person name="Ivanova N."/>
            <person name="Mavromatis K."/>
            <person name="Mikhailova N."/>
            <person name="Rohde M."/>
            <person name="Tindall B.J."/>
            <person name="Goker M."/>
            <person name="Bristow J."/>
            <person name="Eisen J.A."/>
            <person name="Markowitz V."/>
            <person name="Hugenholtz P."/>
            <person name="Kyrpides N.C."/>
            <person name="Klenk H.P."/>
        </authorList>
    </citation>
    <scope>NUCLEOTIDE SEQUENCE [LARGE SCALE GENOMIC DNA]</scope>
    <source>
        <strain evidence="3">ATCC 15386 / DSM 43017 / JCM 3036 / NBRC 12207 / P101</strain>
    </source>
</reference>
<feature type="transmembrane region" description="Helical" evidence="1">
    <location>
        <begin position="30"/>
        <end position="50"/>
    </location>
</feature>
<evidence type="ECO:0000313" key="3">
    <source>
        <dbReference type="Proteomes" id="UP000000841"/>
    </source>
</evidence>
<feature type="transmembrane region" description="Helical" evidence="1">
    <location>
        <begin position="206"/>
        <end position="224"/>
    </location>
</feature>
<feature type="transmembrane region" description="Helical" evidence="1">
    <location>
        <begin position="146"/>
        <end position="165"/>
    </location>
</feature>
<keyword evidence="1" id="KW-1133">Transmembrane helix</keyword>
<feature type="transmembrane region" description="Helical" evidence="1">
    <location>
        <begin position="6"/>
        <end position="23"/>
    </location>
</feature>
<name>C7MSA3_SACVD</name>
<dbReference type="HOGENOM" id="CLU_507761_0_0_11"/>
<keyword evidence="3" id="KW-1185">Reference proteome</keyword>
<dbReference type="Proteomes" id="UP000000841">
    <property type="component" value="Chromosome"/>
</dbReference>
<dbReference type="STRING" id="471857.Svir_01280"/>